<evidence type="ECO:0008006" key="4">
    <source>
        <dbReference type="Google" id="ProtNLM"/>
    </source>
</evidence>
<proteinExistence type="predicted"/>
<accession>A0A317F5W3</accession>
<dbReference type="RefSeq" id="WP_109928354.1">
    <property type="nucleotide sequence ID" value="NZ_QGNY01000001.1"/>
</dbReference>
<keyword evidence="3" id="KW-1185">Reference proteome</keyword>
<dbReference type="EMBL" id="QGNY01000001">
    <property type="protein sequence ID" value="PWS33773.1"/>
    <property type="molecule type" value="Genomic_DNA"/>
</dbReference>
<sequence>MEFEERQNLNLWWLYILLGIDAVMVLSIVLFDKGGTSLQDLKSNYFAPFWAVLLPFLIIFIIQRNKLTLKINAEGIAFKYFPFNVKPRIFHWTDIEKAYIRKYDAFSEYGGYGVKNRLWFKLNDKAYILNDGNKGLQLEFKNGKKLLFSTNKVDEVELFLINLKTKYNIKAIE</sequence>
<keyword evidence="1" id="KW-0812">Transmembrane</keyword>
<evidence type="ECO:0000313" key="2">
    <source>
        <dbReference type="EMBL" id="PWS33773.1"/>
    </source>
</evidence>
<reference evidence="3" key="1">
    <citation type="submission" date="2018-05" db="EMBL/GenBank/DDBJ databases">
        <title>Pedobacter paludis sp. nov., isolated from wetland soil.</title>
        <authorList>
            <person name="Zhang Y."/>
        </authorList>
    </citation>
    <scope>NUCLEOTIDE SEQUENCE [LARGE SCALE GENOMIC DNA]</scope>
    <source>
        <strain evidence="3">R-8</strain>
    </source>
</reference>
<evidence type="ECO:0000256" key="1">
    <source>
        <dbReference type="SAM" id="Phobius"/>
    </source>
</evidence>
<dbReference type="Proteomes" id="UP000245391">
    <property type="component" value="Unassembled WGS sequence"/>
</dbReference>
<name>A0A317F5W3_9SPHI</name>
<dbReference type="OrthoDB" id="582675at2"/>
<gene>
    <name evidence="2" type="ORF">DF947_03975</name>
</gene>
<organism evidence="2 3">
    <name type="scientific">Pedobacter paludis</name>
    <dbReference type="NCBI Taxonomy" id="2203212"/>
    <lineage>
        <taxon>Bacteria</taxon>
        <taxon>Pseudomonadati</taxon>
        <taxon>Bacteroidota</taxon>
        <taxon>Sphingobacteriia</taxon>
        <taxon>Sphingobacteriales</taxon>
        <taxon>Sphingobacteriaceae</taxon>
        <taxon>Pedobacter</taxon>
    </lineage>
</organism>
<dbReference type="AlphaFoldDB" id="A0A317F5W3"/>
<evidence type="ECO:0000313" key="3">
    <source>
        <dbReference type="Proteomes" id="UP000245391"/>
    </source>
</evidence>
<feature type="transmembrane region" description="Helical" evidence="1">
    <location>
        <begin position="43"/>
        <end position="62"/>
    </location>
</feature>
<comment type="caution">
    <text evidence="2">The sequence shown here is derived from an EMBL/GenBank/DDBJ whole genome shotgun (WGS) entry which is preliminary data.</text>
</comment>
<keyword evidence="1" id="KW-1133">Transmembrane helix</keyword>
<protein>
    <recommendedName>
        <fullName evidence="4">Bacterial Pleckstrin homology domain-containing protein</fullName>
    </recommendedName>
</protein>
<keyword evidence="1" id="KW-0472">Membrane</keyword>
<feature type="transmembrane region" description="Helical" evidence="1">
    <location>
        <begin position="12"/>
        <end position="31"/>
    </location>
</feature>